<evidence type="ECO:0000256" key="4">
    <source>
        <dbReference type="ARBA" id="ARBA00008276"/>
    </source>
</evidence>
<dbReference type="InterPro" id="IPR004101">
    <property type="entry name" value="Mur_ligase_C"/>
</dbReference>
<gene>
    <name evidence="23" type="ORF">HDF08_003990</name>
</gene>
<dbReference type="PROSITE" id="PS01011">
    <property type="entry name" value="FOLYLPOLYGLU_SYNT_1"/>
    <property type="match status" value="1"/>
</dbReference>
<evidence type="ECO:0000256" key="15">
    <source>
        <dbReference type="ARBA" id="ARBA00030592"/>
    </source>
</evidence>
<evidence type="ECO:0000256" key="1">
    <source>
        <dbReference type="ARBA" id="ARBA00002714"/>
    </source>
</evidence>
<evidence type="ECO:0000256" key="11">
    <source>
        <dbReference type="ARBA" id="ARBA00022840"/>
    </source>
</evidence>
<dbReference type="InterPro" id="IPR036565">
    <property type="entry name" value="Mur-like_cat_sf"/>
</dbReference>
<evidence type="ECO:0000256" key="9">
    <source>
        <dbReference type="ARBA" id="ARBA00022723"/>
    </source>
</evidence>
<evidence type="ECO:0000256" key="10">
    <source>
        <dbReference type="ARBA" id="ARBA00022741"/>
    </source>
</evidence>
<evidence type="ECO:0000256" key="8">
    <source>
        <dbReference type="ARBA" id="ARBA00022598"/>
    </source>
</evidence>
<evidence type="ECO:0000256" key="17">
    <source>
        <dbReference type="ARBA" id="ARBA00047493"/>
    </source>
</evidence>
<dbReference type="PANTHER" id="PTHR11136:SF0">
    <property type="entry name" value="DIHYDROFOLATE SYNTHETASE-RELATED"/>
    <property type="match status" value="1"/>
</dbReference>
<comment type="function">
    <text evidence="1">Functions in two distinct reactions of the de novo folate biosynthetic pathway. Catalyzes the addition of a glutamate residue to dihydropteroate (7,8-dihydropteroate or H2Pte) to form dihydrofolate (7,8-dihydrofolate monoglutamate or H2Pte-Glu). Also catalyzes successive additions of L-glutamate to tetrahydrofolate or 10-formyltetrahydrofolate or 5,10-methylenetetrahydrofolate, leading to folylpolyglutamate derivatives.</text>
</comment>
<dbReference type="EC" id="6.3.2.17" evidence="6"/>
<dbReference type="Pfam" id="PF08245">
    <property type="entry name" value="Mur_ligase_M"/>
    <property type="match status" value="1"/>
</dbReference>
<accession>A0A852VL29</accession>
<keyword evidence="8 23" id="KW-0436">Ligase</keyword>
<comment type="pathway">
    <text evidence="2">Cofactor biosynthesis; tetrahydrofolate biosynthesis; 7,8-dihydrofolate from 2-amino-4-hydroxy-6-hydroxymethyl-7,8-dihydropteridine diphosphate and 4-aminobenzoate: step 2/2.</text>
</comment>
<organism evidence="23 24">
    <name type="scientific">Tunturiibacter lichenicola</name>
    <dbReference type="NCBI Taxonomy" id="2051959"/>
    <lineage>
        <taxon>Bacteria</taxon>
        <taxon>Pseudomonadati</taxon>
        <taxon>Acidobacteriota</taxon>
        <taxon>Terriglobia</taxon>
        <taxon>Terriglobales</taxon>
        <taxon>Acidobacteriaceae</taxon>
        <taxon>Tunturiibacter</taxon>
    </lineage>
</organism>
<sequence>MSYTAAVDHLYALGQELAPSTPSTPRRKFDLAHMRVLAAALGDPQTAFPSVLIAGTNGKGSTAATLSSILTAAGYRTGLYTSPHLVRVNERIQIDGQQIPDEDFARLYFQVDETARHLVESGDLPYPPSFFEVLTAVGFLYFAGESETQSEKTPVDIVILEVGLGGRLDATNIVEPLLSILTDIALDHQDYLGNTIAEITREKAGILRPNGTLITLPQHPEANQAIGEAAATLNLRAINAAGYIPTNVPGHTAGVPQHPADTAGQEARSLPANRYIVTLDGETLEVNSPLPGHHQQRNIALAIAAAAELRNSKGYKLAKITPESNQIGYNITNAQIEAGIRNTQWPGRLELFTFPEGPQLLLDVAHNPAGAWTLRAAIAQLPDTRPRTLLFSCLRDKDLKEMGQILFPLFDASSTDPERRRDHIVFAPIDNPRAAHIEDLLAAAHALDIPAHAAPHLAAAFAQARAVTPPEGLIIATGSVYLVGEIRRLAGEL</sequence>
<dbReference type="GO" id="GO:0046872">
    <property type="term" value="F:metal ion binding"/>
    <property type="evidence" value="ECO:0007669"/>
    <property type="project" value="UniProtKB-KW"/>
</dbReference>
<dbReference type="GO" id="GO:0046656">
    <property type="term" value="P:folic acid biosynthetic process"/>
    <property type="evidence" value="ECO:0007669"/>
    <property type="project" value="UniProtKB-KW"/>
</dbReference>
<comment type="pathway">
    <text evidence="3">Cofactor biosynthesis; tetrahydrofolylpolyglutamate biosynthesis.</text>
</comment>
<keyword evidence="10" id="KW-0547">Nucleotide-binding</keyword>
<dbReference type="PROSITE" id="PS01012">
    <property type="entry name" value="FOLYLPOLYGLU_SYNT_2"/>
    <property type="match status" value="1"/>
</dbReference>
<comment type="catalytic activity">
    <reaction evidence="19">
        <text>(6R)-5,10-methylenetetrahydrofolyl-(gamma-L-Glu)(n) + L-glutamate + ATP = (6R)-5,10-methylenetetrahydrofolyl-(gamma-L-Glu)(n+1) + ADP + phosphate + H(+)</text>
        <dbReference type="Rhea" id="RHEA:51912"/>
        <dbReference type="Rhea" id="RHEA-COMP:13257"/>
        <dbReference type="Rhea" id="RHEA-COMP:13258"/>
        <dbReference type="ChEBI" id="CHEBI:15378"/>
        <dbReference type="ChEBI" id="CHEBI:29985"/>
        <dbReference type="ChEBI" id="CHEBI:30616"/>
        <dbReference type="ChEBI" id="CHEBI:43474"/>
        <dbReference type="ChEBI" id="CHEBI:136572"/>
        <dbReference type="ChEBI" id="CHEBI:456216"/>
        <dbReference type="EC" id="6.3.2.17"/>
    </reaction>
</comment>
<dbReference type="InterPro" id="IPR013221">
    <property type="entry name" value="Mur_ligase_cen"/>
</dbReference>
<dbReference type="Proteomes" id="UP000564385">
    <property type="component" value="Unassembled WGS sequence"/>
</dbReference>
<comment type="catalytic activity">
    <reaction evidence="18">
        <text>10-formyltetrahydrofolyl-(gamma-L-Glu)(n) + L-glutamate + ATP = 10-formyltetrahydrofolyl-(gamma-L-Glu)(n+1) + ADP + phosphate + H(+)</text>
        <dbReference type="Rhea" id="RHEA:51904"/>
        <dbReference type="Rhea" id="RHEA-COMP:13088"/>
        <dbReference type="Rhea" id="RHEA-COMP:14300"/>
        <dbReference type="ChEBI" id="CHEBI:15378"/>
        <dbReference type="ChEBI" id="CHEBI:29985"/>
        <dbReference type="ChEBI" id="CHEBI:30616"/>
        <dbReference type="ChEBI" id="CHEBI:43474"/>
        <dbReference type="ChEBI" id="CHEBI:134413"/>
        <dbReference type="ChEBI" id="CHEBI:456216"/>
        <dbReference type="EC" id="6.3.2.17"/>
    </reaction>
</comment>
<feature type="domain" description="Mur ligase C-terminal" evidence="21">
    <location>
        <begin position="347"/>
        <end position="479"/>
    </location>
</feature>
<dbReference type="InterPro" id="IPR018109">
    <property type="entry name" value="Folylpolyglutamate_synth_CS"/>
</dbReference>
<evidence type="ECO:0000256" key="20">
    <source>
        <dbReference type="ARBA" id="ARBA00049161"/>
    </source>
</evidence>
<comment type="caution">
    <text evidence="23">The sequence shown here is derived from an EMBL/GenBank/DDBJ whole genome shotgun (WGS) entry which is preliminary data.</text>
</comment>
<feature type="domain" description="Mur ligase central" evidence="22">
    <location>
        <begin position="152"/>
        <end position="306"/>
    </location>
</feature>
<dbReference type="Pfam" id="PF02875">
    <property type="entry name" value="Mur_ligase_C"/>
    <property type="match status" value="1"/>
</dbReference>
<dbReference type="EMBL" id="JACCCU010000003">
    <property type="protein sequence ID" value="NYF91871.1"/>
    <property type="molecule type" value="Genomic_DNA"/>
</dbReference>
<evidence type="ECO:0000256" key="2">
    <source>
        <dbReference type="ARBA" id="ARBA00004799"/>
    </source>
</evidence>
<keyword evidence="12" id="KW-0460">Magnesium</keyword>
<dbReference type="GO" id="GO:0004326">
    <property type="term" value="F:tetrahydrofolylpolyglutamate synthase activity"/>
    <property type="evidence" value="ECO:0007669"/>
    <property type="project" value="UniProtKB-EC"/>
</dbReference>
<dbReference type="Gene3D" id="3.90.190.20">
    <property type="entry name" value="Mur ligase, C-terminal domain"/>
    <property type="match status" value="1"/>
</dbReference>
<evidence type="ECO:0000256" key="3">
    <source>
        <dbReference type="ARBA" id="ARBA00005150"/>
    </source>
</evidence>
<dbReference type="EC" id="6.3.2.12" evidence="5"/>
<dbReference type="GO" id="GO:0008841">
    <property type="term" value="F:dihydrofolate synthase activity"/>
    <property type="evidence" value="ECO:0007669"/>
    <property type="project" value="UniProtKB-EC"/>
</dbReference>
<evidence type="ECO:0000256" key="7">
    <source>
        <dbReference type="ARBA" id="ARBA00019357"/>
    </source>
</evidence>
<evidence type="ECO:0000256" key="16">
    <source>
        <dbReference type="ARBA" id="ARBA00032510"/>
    </source>
</evidence>
<dbReference type="InterPro" id="IPR001645">
    <property type="entry name" value="Folylpolyglutamate_synth"/>
</dbReference>
<dbReference type="InterPro" id="IPR036615">
    <property type="entry name" value="Mur_ligase_C_dom_sf"/>
</dbReference>
<dbReference type="PANTHER" id="PTHR11136">
    <property type="entry name" value="FOLYLPOLYGLUTAMATE SYNTHASE-RELATED"/>
    <property type="match status" value="1"/>
</dbReference>
<keyword evidence="9" id="KW-0479">Metal-binding</keyword>
<dbReference type="Gene3D" id="3.40.1190.10">
    <property type="entry name" value="Mur-like, catalytic domain"/>
    <property type="match status" value="1"/>
</dbReference>
<dbReference type="SUPFAM" id="SSF53623">
    <property type="entry name" value="MurD-like peptide ligases, catalytic domain"/>
    <property type="match status" value="1"/>
</dbReference>
<evidence type="ECO:0000259" key="22">
    <source>
        <dbReference type="Pfam" id="PF08245"/>
    </source>
</evidence>
<dbReference type="NCBIfam" id="TIGR01499">
    <property type="entry name" value="folC"/>
    <property type="match status" value="1"/>
</dbReference>
<evidence type="ECO:0000256" key="18">
    <source>
        <dbReference type="ARBA" id="ARBA00047808"/>
    </source>
</evidence>
<name>A0A852VL29_9BACT</name>
<dbReference type="AlphaFoldDB" id="A0A852VL29"/>
<evidence type="ECO:0000256" key="13">
    <source>
        <dbReference type="ARBA" id="ARBA00022909"/>
    </source>
</evidence>
<keyword evidence="13" id="KW-0289">Folate biosynthesis</keyword>
<evidence type="ECO:0000256" key="5">
    <source>
        <dbReference type="ARBA" id="ARBA00013023"/>
    </source>
</evidence>
<comment type="catalytic activity">
    <reaction evidence="20">
        <text>7,8-dihydropteroate + L-glutamate + ATP = 7,8-dihydrofolate + ADP + phosphate + H(+)</text>
        <dbReference type="Rhea" id="RHEA:23584"/>
        <dbReference type="ChEBI" id="CHEBI:15378"/>
        <dbReference type="ChEBI" id="CHEBI:17839"/>
        <dbReference type="ChEBI" id="CHEBI:29985"/>
        <dbReference type="ChEBI" id="CHEBI:30616"/>
        <dbReference type="ChEBI" id="CHEBI:43474"/>
        <dbReference type="ChEBI" id="CHEBI:57451"/>
        <dbReference type="ChEBI" id="CHEBI:456216"/>
        <dbReference type="EC" id="6.3.2.12"/>
    </reaction>
</comment>
<reference evidence="23 24" key="1">
    <citation type="submission" date="2020-07" db="EMBL/GenBank/DDBJ databases">
        <title>Genomic Encyclopedia of Type Strains, Phase IV (KMG-V): Genome sequencing to study the core and pangenomes of soil and plant-associated prokaryotes.</title>
        <authorList>
            <person name="Whitman W."/>
        </authorList>
    </citation>
    <scope>NUCLEOTIDE SEQUENCE [LARGE SCALE GENOMIC DNA]</scope>
    <source>
        <strain evidence="23 24">M8UP22</strain>
    </source>
</reference>
<dbReference type="SUPFAM" id="SSF53244">
    <property type="entry name" value="MurD-like peptide ligases, peptide-binding domain"/>
    <property type="match status" value="1"/>
</dbReference>
<proteinExistence type="inferred from homology"/>
<evidence type="ECO:0000259" key="21">
    <source>
        <dbReference type="Pfam" id="PF02875"/>
    </source>
</evidence>
<evidence type="ECO:0000313" key="24">
    <source>
        <dbReference type="Proteomes" id="UP000564385"/>
    </source>
</evidence>
<comment type="similarity">
    <text evidence="4">Belongs to the folylpolyglutamate synthase family.</text>
</comment>
<evidence type="ECO:0000256" key="14">
    <source>
        <dbReference type="ARBA" id="ARBA00030048"/>
    </source>
</evidence>
<keyword evidence="11" id="KW-0067">ATP-binding</keyword>
<evidence type="ECO:0000256" key="6">
    <source>
        <dbReference type="ARBA" id="ARBA00013025"/>
    </source>
</evidence>
<evidence type="ECO:0000256" key="19">
    <source>
        <dbReference type="ARBA" id="ARBA00049035"/>
    </source>
</evidence>
<evidence type="ECO:0000256" key="12">
    <source>
        <dbReference type="ARBA" id="ARBA00022842"/>
    </source>
</evidence>
<dbReference type="GO" id="GO:0005737">
    <property type="term" value="C:cytoplasm"/>
    <property type="evidence" value="ECO:0007669"/>
    <property type="project" value="TreeGrafter"/>
</dbReference>
<evidence type="ECO:0000313" key="23">
    <source>
        <dbReference type="EMBL" id="NYF91871.1"/>
    </source>
</evidence>
<comment type="catalytic activity">
    <reaction evidence="17">
        <text>(6S)-5,6,7,8-tetrahydrofolyl-(gamma-L-Glu)(n) + L-glutamate + ATP = (6S)-5,6,7,8-tetrahydrofolyl-(gamma-L-Glu)(n+1) + ADP + phosphate + H(+)</text>
        <dbReference type="Rhea" id="RHEA:10580"/>
        <dbReference type="Rhea" id="RHEA-COMP:14738"/>
        <dbReference type="Rhea" id="RHEA-COMP:14740"/>
        <dbReference type="ChEBI" id="CHEBI:15378"/>
        <dbReference type="ChEBI" id="CHEBI:29985"/>
        <dbReference type="ChEBI" id="CHEBI:30616"/>
        <dbReference type="ChEBI" id="CHEBI:43474"/>
        <dbReference type="ChEBI" id="CHEBI:141005"/>
        <dbReference type="ChEBI" id="CHEBI:456216"/>
        <dbReference type="EC" id="6.3.2.17"/>
    </reaction>
</comment>
<protein>
    <recommendedName>
        <fullName evidence="7">Dihydrofolate synthase/folylpolyglutamate synthase</fullName>
        <ecNumber evidence="5">6.3.2.12</ecNumber>
        <ecNumber evidence="6">6.3.2.17</ecNumber>
    </recommendedName>
    <alternativeName>
        <fullName evidence="16">Folylpoly-gamma-glutamate synthetase-dihydrofolate synthetase</fullName>
    </alternativeName>
    <alternativeName>
        <fullName evidence="14">Folylpolyglutamate synthetase</fullName>
    </alternativeName>
    <alternativeName>
        <fullName evidence="15">Tetrahydrofolylpolyglutamate synthase</fullName>
    </alternativeName>
</protein>
<dbReference type="GO" id="GO:0005524">
    <property type="term" value="F:ATP binding"/>
    <property type="evidence" value="ECO:0007669"/>
    <property type="project" value="UniProtKB-KW"/>
</dbReference>